<feature type="transmembrane region" description="Helical" evidence="2">
    <location>
        <begin position="84"/>
        <end position="103"/>
    </location>
</feature>
<keyword evidence="1" id="KW-0378">Hydrolase</keyword>
<feature type="domain" description="PPM-type phosphatase" evidence="3">
    <location>
        <begin position="260"/>
        <end position="486"/>
    </location>
</feature>
<dbReference type="PANTHER" id="PTHR43156:SF2">
    <property type="entry name" value="STAGE II SPORULATION PROTEIN E"/>
    <property type="match status" value="1"/>
</dbReference>
<evidence type="ECO:0000313" key="5">
    <source>
        <dbReference type="Proteomes" id="UP000182624"/>
    </source>
</evidence>
<dbReference type="InterPro" id="IPR001932">
    <property type="entry name" value="PPM-type_phosphatase-like_dom"/>
</dbReference>
<dbReference type="RefSeq" id="WP_074890891.1">
    <property type="nucleotide sequence ID" value="NZ_FOXO01000030.1"/>
</dbReference>
<dbReference type="PANTHER" id="PTHR43156">
    <property type="entry name" value="STAGE II SPORULATION PROTEIN E-RELATED"/>
    <property type="match status" value="1"/>
</dbReference>
<gene>
    <name evidence="4" type="ORF">SAMN04487928_13014</name>
</gene>
<dbReference type="OrthoDB" id="9763484at2"/>
<accession>A0A1I5XBA5</accession>
<dbReference type="SMART" id="SM00331">
    <property type="entry name" value="PP2C_SIG"/>
    <property type="match status" value="1"/>
</dbReference>
<sequence>MKREDGLSVKTKDMDIFEENEIKANYIVALALLMMAVVLIPVFIMLEIGEFDAPRFEWRPAMIFLEAVLIFGFVFEKRYNGQKAWLKSVLLAILVFCCGSFNLLFTSSAALYLCLPIILSIRYFSTRLSVYVSVLTFIVYVITGILGAEYGIIDLNYVELPIGTKIVMDDTTWLIDVIERMEYDHFRFFINNVEYEIFPNLLMYLILSLVSIFITRHGRILIIRQHELAETTARLEAELDIASKIQIGSIPSKFPAFPDRHEFDLYATVRTANEVGGDFYDFFMPDDDHLDVVIADVSGKGIPAALLMMTSKTLIRSEAASFRNPSEILMAVNAKIAEDNDEDMFVTVWLGILEISTGILTYANAGHERVAIYQNGSWKLEEKGHSGVAIGMYAPEEMDELPERYKITDHKVQLLPGDVIYQYTDGVTEATDRSEELFGEERLISVLSRSGSTDPFELILHVSEKIDDFVKDEPQSDDITMLGLKYFGAGNIIGKGKV</sequence>
<dbReference type="InterPro" id="IPR036457">
    <property type="entry name" value="PPM-type-like_dom_sf"/>
</dbReference>
<proteinExistence type="predicted"/>
<name>A0A1I5XBA5_9FIRM</name>
<keyword evidence="5" id="KW-1185">Reference proteome</keyword>
<keyword evidence="2" id="KW-0472">Membrane</keyword>
<evidence type="ECO:0000256" key="1">
    <source>
        <dbReference type="ARBA" id="ARBA00022801"/>
    </source>
</evidence>
<organism evidence="4 5">
    <name type="scientific">Butyrivibrio proteoclasticus</name>
    <dbReference type="NCBI Taxonomy" id="43305"/>
    <lineage>
        <taxon>Bacteria</taxon>
        <taxon>Bacillati</taxon>
        <taxon>Bacillota</taxon>
        <taxon>Clostridia</taxon>
        <taxon>Lachnospirales</taxon>
        <taxon>Lachnospiraceae</taxon>
        <taxon>Butyrivibrio</taxon>
    </lineage>
</organism>
<feature type="transmembrane region" description="Helical" evidence="2">
    <location>
        <begin position="132"/>
        <end position="153"/>
    </location>
</feature>
<feature type="transmembrane region" description="Helical" evidence="2">
    <location>
        <begin position="197"/>
        <end position="215"/>
    </location>
</feature>
<dbReference type="SUPFAM" id="SSF81606">
    <property type="entry name" value="PP2C-like"/>
    <property type="match status" value="1"/>
</dbReference>
<evidence type="ECO:0000259" key="3">
    <source>
        <dbReference type="SMART" id="SM00331"/>
    </source>
</evidence>
<reference evidence="5" key="1">
    <citation type="submission" date="2016-10" db="EMBL/GenBank/DDBJ databases">
        <authorList>
            <person name="Varghese N."/>
            <person name="Submissions S."/>
        </authorList>
    </citation>
    <scope>NUCLEOTIDE SEQUENCE [LARGE SCALE GENOMIC DNA]</scope>
    <source>
        <strain evidence="5">P18</strain>
    </source>
</reference>
<keyword evidence="2" id="KW-0812">Transmembrane</keyword>
<evidence type="ECO:0000256" key="2">
    <source>
        <dbReference type="SAM" id="Phobius"/>
    </source>
</evidence>
<feature type="transmembrane region" description="Helical" evidence="2">
    <location>
        <begin position="24"/>
        <end position="46"/>
    </location>
</feature>
<keyword evidence="2" id="KW-1133">Transmembrane helix</keyword>
<dbReference type="EMBL" id="FOXO01000030">
    <property type="protein sequence ID" value="SFQ29240.1"/>
    <property type="molecule type" value="Genomic_DNA"/>
</dbReference>
<dbReference type="GO" id="GO:0016791">
    <property type="term" value="F:phosphatase activity"/>
    <property type="evidence" value="ECO:0007669"/>
    <property type="project" value="TreeGrafter"/>
</dbReference>
<evidence type="ECO:0000313" key="4">
    <source>
        <dbReference type="EMBL" id="SFQ29240.1"/>
    </source>
</evidence>
<feature type="transmembrane region" description="Helical" evidence="2">
    <location>
        <begin position="58"/>
        <end position="75"/>
    </location>
</feature>
<dbReference type="Proteomes" id="UP000182624">
    <property type="component" value="Unassembled WGS sequence"/>
</dbReference>
<dbReference type="AlphaFoldDB" id="A0A1I5XBA5"/>
<dbReference type="Gene3D" id="3.60.40.10">
    <property type="entry name" value="PPM-type phosphatase domain"/>
    <property type="match status" value="1"/>
</dbReference>
<dbReference type="InterPro" id="IPR052016">
    <property type="entry name" value="Bact_Sigma-Reg"/>
</dbReference>
<protein>
    <submittedName>
        <fullName evidence="4">Serine phosphatase RsbU, regulator of sigma subunit</fullName>
    </submittedName>
</protein>
<dbReference type="Pfam" id="PF07228">
    <property type="entry name" value="SpoIIE"/>
    <property type="match status" value="1"/>
</dbReference>